<dbReference type="Pfam" id="PF10344">
    <property type="entry name" value="Hobbit"/>
    <property type="match status" value="2"/>
</dbReference>
<keyword evidence="1" id="KW-0175">Coiled coil</keyword>
<evidence type="ECO:0000313" key="5">
    <source>
        <dbReference type="Proteomes" id="UP000838412"/>
    </source>
</evidence>
<dbReference type="SMART" id="SM01214">
    <property type="entry name" value="Fmp27_GFWDK"/>
    <property type="match status" value="1"/>
</dbReference>
<dbReference type="OrthoDB" id="1562405at2759"/>
<keyword evidence="5" id="KW-1185">Reference proteome</keyword>
<organism evidence="4 5">
    <name type="scientific">Branchiostoma lanceolatum</name>
    <name type="common">Common lancelet</name>
    <name type="synonym">Amphioxus lanceolatum</name>
    <dbReference type="NCBI Taxonomy" id="7740"/>
    <lineage>
        <taxon>Eukaryota</taxon>
        <taxon>Metazoa</taxon>
        <taxon>Chordata</taxon>
        <taxon>Cephalochordata</taxon>
        <taxon>Leptocardii</taxon>
        <taxon>Amphioxiformes</taxon>
        <taxon>Branchiostomatidae</taxon>
        <taxon>Branchiostoma</taxon>
    </lineage>
</organism>
<feature type="region of interest" description="Disordered" evidence="2">
    <location>
        <begin position="2076"/>
        <end position="2100"/>
    </location>
</feature>
<evidence type="ECO:0000256" key="1">
    <source>
        <dbReference type="SAM" id="Coils"/>
    </source>
</evidence>
<reference evidence="4" key="1">
    <citation type="submission" date="2022-01" db="EMBL/GenBank/DDBJ databases">
        <authorList>
            <person name="Braso-Vives M."/>
        </authorList>
    </citation>
    <scope>NUCLEOTIDE SEQUENCE</scope>
</reference>
<evidence type="ECO:0000313" key="4">
    <source>
        <dbReference type="EMBL" id="CAH1232923.1"/>
    </source>
</evidence>
<feature type="region of interest" description="Disordered" evidence="2">
    <location>
        <begin position="2046"/>
        <end position="2065"/>
    </location>
</feature>
<dbReference type="InterPro" id="IPR019441">
    <property type="entry name" value="FMP27/BLTP2/Hobbit_GFWDK_RBG"/>
</dbReference>
<gene>
    <name evidence="4" type="primary">KIAA0100</name>
    <name evidence="4" type="ORF">BLAG_LOCUS1843</name>
</gene>
<feature type="region of interest" description="Disordered" evidence="2">
    <location>
        <begin position="1434"/>
        <end position="1455"/>
    </location>
</feature>
<name>A0A8J9WDS8_BRALA</name>
<sequence length="2240" mass="251378">MANLLVYVAILVPVLWILSRVLAALLSKLLSSKLKGHVNIEGIGFFSLWGISVHSKKWRFDVDQIWLSCKVFKPELTHFFAVCVGNIKVEVQKQEGQGVQEEPQSTAQEAGGRGVAMTTIAFVGTSLFQLVTLELESVLVTMSDFKLVDTTSQLKVSKLSVKPDAEDDRIKADMSVEEVAVSIQKDKKYQNVRNPTLMNASCKITLSLDVDILAKSPKILDLSIRKPKIEVHEGLLTAVQHLHDRSLSKEFQEVQRVDTGTGSSSDSMALINKLMRFLPQLVKIHVDDTSLSLSVESSLKGVAMNIASVNLCFEQDPTQPALQDTTQTLAIPANEIKLLFEELTVESFSESKLFLLKWLKTSAEVSGTGITTTVTMETCHAHHDHAEMVYWHGVMLKMRGHSPPIRTPVSTPASIPASASSKKSSMSLQFQVPMSTQVSVTDASVRVTIPEHPEFALGINSIAASGQKSSDSGLPTIGSELSGDITVDNLWCAVGDHAVCKANTEPQVHIWGQALAVQSLKIKGKSTTHVQEKTTQQQLTVEGGAYDLQLEWSIPAMEVLTFLLEAVHSRKGPGVMAEAVSPPPDKPTDRSLSCNVQFRLQGLNAFICGSVPEECLLFHIDEVGVGVCDPQYQGSIQGVRFLTTAMLGQSYKCVQAKELPLGLVQVDNMSWAYTPVCKALSVDCPSGIQADWTTRAHMFIFQHLTDILSFKSKLSALSSKSEARTTDPQSTSQAGFSVNMSVLCVKVCLHTSSTHKIDISSCDLKVSVQGKLVKLAAPQLTLSFDDHDIFNIEVISIQHFPEHEVLKRERMGCETLVNHTNRAWSVNMDKIHVSFPYKYDFAAAVDKTISCVKWVKILYKQGKPRTPDKLYADFLLKVQHATVELLDDPFEVRLGDNYELMRDEKHETEKRLQLLENRISALRKSHGLLPAKKVEEMYLKLGEQCDRIYVQRSQKLYSTPMRTHLLRWEMKQLEVCALADPSMDGKDNIVSHMQDIDKDTPYPPGDLEFSTLWCRMVRGNVRHLEFQLRDYTVKLLETTDLHWWGRLLGAEQEAASCAKRATTVEIGGPFGDATVERSMQPLKYFHDLSCDAQTFRYAWGPCWDPAISQVNLALDYLTKPSIDPSKPLPWWDKSRLLYHGRLTMSVERMSLLMHASLDPYNSTEEMAWEWKDLYMDWTTARFLWKGDLDVYVKTASKYDDCHFLSFPNLRLGFDIEWLCNGDPNNHHSVSPYAPDKVPETSKQGHDSYAAFRSQNLKLAITIDIKHPRVVDDQKRQSPSCLLYSSTLKWLQTLWAITSSVSRPIRRGHVWKNKKPRKVQLGRHYKSISLDFKFPELKVNYWASFAQQRGIEMCFGAGGINSEWSLTLVPYTDGLIRRPRADWSIIKLASSIAESHVYLCGTQGQDSKESLSVREPVKKSHFLTFSRFAYSRHDAKPASPMSEEPVPSQAGQTQQTGPEIMEFTHSLVLECLKGTWNTSNRGVVFGLYEGYSKAQILKKNLSTEALKGIKMEAVTTTKARSGSFNQPGSTPSPLTRLQKGHGASMLQKLLSETDTKFMAFSEENTGERELLHGIAACQTNDVINRNWCIELVNCQVMLQGCETPGCVIASAANARILQCQHQSAWRDGALTSKTTWAGSLEGMQYFATVEPKHSPKSGREFPWLTESDIQQHERRPSNSIHAMPDLVGSGQSVGGVVSSTVGAKTADDDLQLQRIISHCSCQFYYASYGPLDLDPSTVPPKPEENEELSDMWKRERAVDSFTVVHSELQVCTNSVQYAMILDICQNLLLYVEPKRKEASERLQRMRFQLQLSSVEDQRGPLLQMQNNVRSLLSNMHRLERELYNTHRALEANITDKGLQEQSQDLAKQYNGCKEQLTATSEELHAMISCFKERQQLQISHKRHVTKDDQVTPVRRIEVCFVSAKWRLTEEDGQIGVADLALTDFLYTKVTKSDDSGEHLLELGWVTVANLLPNEAYKDVLRPQVSSLDRKHTHRKALRAFSREKGTVGGISVKEHFEVNVVPVTIQLTYRFFRTMMTFFFPGRNVDEGEETSSQAGEFEAEPQATSVGVHVRSGPVDEQQPAAARDSTQPSARPQKKSLLRKASIGSRDDIEKMKERAARNNTFLYIKIPQVPLCVSYKGQKDKNIEDVHNFTLLVPMLEYHNLTLTWLDFLIILKKEYKNALLSQAIKEKFRLKSSIGRDDSSESDSLAKEEEDKARLLLGAKLGGEKVSSKKSLFGKKS</sequence>
<feature type="coiled-coil region" evidence="1">
    <location>
        <begin position="898"/>
        <end position="925"/>
    </location>
</feature>
<dbReference type="PANTHER" id="PTHR15678">
    <property type="entry name" value="ANTIGEN MLAA-22-RELATED"/>
    <property type="match status" value="1"/>
</dbReference>
<dbReference type="EMBL" id="OV696686">
    <property type="protein sequence ID" value="CAH1232923.1"/>
    <property type="molecule type" value="Genomic_DNA"/>
</dbReference>
<dbReference type="InterPro" id="IPR045167">
    <property type="entry name" value="Hobbit"/>
</dbReference>
<evidence type="ECO:0000256" key="2">
    <source>
        <dbReference type="SAM" id="MobiDB-lite"/>
    </source>
</evidence>
<proteinExistence type="predicted"/>
<evidence type="ECO:0000259" key="3">
    <source>
        <dbReference type="SMART" id="SM01214"/>
    </source>
</evidence>
<dbReference type="PANTHER" id="PTHR15678:SF6">
    <property type="entry name" value="BRIDGE-LIKE LIPID TRANSFER PROTEIN FAMILY MEMBER 2"/>
    <property type="match status" value="1"/>
</dbReference>
<protein>
    <submittedName>
        <fullName evidence="4">KIAA0100 protein</fullName>
    </submittedName>
</protein>
<feature type="domain" description="FMP27/BLTP2/Hobbit GFWDK motif-containing RBG unit" evidence="3">
    <location>
        <begin position="1030"/>
        <end position="1162"/>
    </location>
</feature>
<accession>A0A8J9WDS8</accession>
<dbReference type="Proteomes" id="UP000838412">
    <property type="component" value="Chromosome 1"/>
</dbReference>